<protein>
    <submittedName>
        <fullName evidence="1 2">Uncharacterized protein</fullName>
    </submittedName>
</protein>
<organism evidence="1">
    <name type="scientific">Zea mays</name>
    <name type="common">Maize</name>
    <dbReference type="NCBI Taxonomy" id="4577"/>
    <lineage>
        <taxon>Eukaryota</taxon>
        <taxon>Viridiplantae</taxon>
        <taxon>Streptophyta</taxon>
        <taxon>Embryophyta</taxon>
        <taxon>Tracheophyta</taxon>
        <taxon>Spermatophyta</taxon>
        <taxon>Magnoliopsida</taxon>
        <taxon>Liliopsida</taxon>
        <taxon>Poales</taxon>
        <taxon>Poaceae</taxon>
        <taxon>PACMAD clade</taxon>
        <taxon>Panicoideae</taxon>
        <taxon>Andropogonodae</taxon>
        <taxon>Andropogoneae</taxon>
        <taxon>Tripsacinae</taxon>
        <taxon>Zea</taxon>
    </lineage>
</organism>
<evidence type="ECO:0000313" key="1">
    <source>
        <dbReference type="EMBL" id="ACN31076.1"/>
    </source>
</evidence>
<reference evidence="2" key="4">
    <citation type="submission" date="2019-07" db="EMBL/GenBank/DDBJ databases">
        <authorList>
            <person name="Seetharam A."/>
            <person name="Woodhouse M."/>
            <person name="Cannon E."/>
        </authorList>
    </citation>
    <scope>NUCLEOTIDE SEQUENCE [LARGE SCALE GENOMIC DNA]</scope>
    <source>
        <strain evidence="2">cv. B73</strain>
    </source>
</reference>
<dbReference type="Gramene" id="Zm00001eb002080_T001">
    <property type="protein sequence ID" value="Zm00001eb002080_P001"/>
    <property type="gene ID" value="Zm00001eb002080"/>
</dbReference>
<sequence>MQQQTEKRSKRCILLSASKLFYDLAMGSDTEFQRPKLARSQGSTWSQKEFTRLNDKNVISQNKISTCTKSRSCPLVELWLVNWLPHIITKHRSRLSMWHIAYVLCPRMQTTECARRPNLFAADYCRNGPCFTQLKMDHNMM</sequence>
<proteinExistence type="evidence at transcript level"/>
<evidence type="ECO:0000313" key="3">
    <source>
        <dbReference type="Proteomes" id="UP000007305"/>
    </source>
</evidence>
<dbReference type="AlphaFoldDB" id="C0PA81"/>
<dbReference type="EnsemblPlants" id="Zm00001eb002080_T001">
    <property type="protein sequence ID" value="Zm00001eb002080_P001"/>
    <property type="gene ID" value="Zm00001eb002080"/>
</dbReference>
<reference evidence="3" key="3">
    <citation type="submission" date="2015-12" db="EMBL/GenBank/DDBJ databases">
        <title>Update maize B73 reference genome by single molecule sequencing technologies.</title>
        <authorList>
            <consortium name="Maize Genome Sequencing Project"/>
            <person name="Ware D."/>
        </authorList>
    </citation>
    <scope>NUCLEOTIDE SEQUENCE [LARGE SCALE GENOMIC DNA]</scope>
    <source>
        <strain evidence="3">cv. B73</strain>
    </source>
</reference>
<dbReference type="Proteomes" id="UP000007305">
    <property type="component" value="Chromosome 1"/>
</dbReference>
<name>C0PA81_MAIZE</name>
<dbReference type="EMBL" id="BT065200">
    <property type="protein sequence ID" value="ACN31076.1"/>
    <property type="molecule type" value="mRNA"/>
</dbReference>
<reference evidence="1" key="2">
    <citation type="submission" date="2012-06" db="EMBL/GenBank/DDBJ databases">
        <authorList>
            <person name="Yu Y."/>
            <person name="Currie J."/>
            <person name="Lomeli R."/>
            <person name="Angelova A."/>
            <person name="Collura K."/>
            <person name="Wissotski M."/>
            <person name="Campos D."/>
            <person name="Kudrna D."/>
            <person name="Golser W."/>
            <person name="Ashely E."/>
            <person name="Descour A."/>
            <person name="Fernandes J."/>
            <person name="Soderlund C."/>
            <person name="Walbot V."/>
        </authorList>
    </citation>
    <scope>NUCLEOTIDE SEQUENCE</scope>
    <source>
        <strain evidence="1">B73</strain>
    </source>
</reference>
<reference evidence="2" key="5">
    <citation type="submission" date="2021-05" db="UniProtKB">
        <authorList>
            <consortium name="EnsemblPlants"/>
        </authorList>
    </citation>
    <scope>IDENTIFICATION</scope>
    <source>
        <strain evidence="2">cv. B73</strain>
    </source>
</reference>
<keyword evidence="3" id="KW-1185">Reference proteome</keyword>
<accession>C0PA81</accession>
<evidence type="ECO:0000313" key="2">
    <source>
        <dbReference type="EnsemblPlants" id="Zm00001eb002080_P001"/>
    </source>
</evidence>
<reference evidence="1" key="1">
    <citation type="journal article" date="2009" name="PLoS Genet.">
        <title>Sequencing, mapping, and analysis of 27,455 maize full-length cDNAs.</title>
        <authorList>
            <person name="Soderlund C."/>
            <person name="Descour A."/>
            <person name="Kudrna D."/>
            <person name="Bomhoff M."/>
            <person name="Boyd L."/>
            <person name="Currie J."/>
            <person name="Angelova A."/>
            <person name="Collura K."/>
            <person name="Wissotski M."/>
            <person name="Ashley E."/>
            <person name="Morrow D."/>
            <person name="Fernandes J."/>
            <person name="Walbot V."/>
            <person name="Yu Y."/>
        </authorList>
    </citation>
    <scope>NUCLEOTIDE SEQUENCE</scope>
    <source>
        <strain evidence="1">B73</strain>
    </source>
</reference>